<evidence type="ECO:0000313" key="5">
    <source>
        <dbReference type="RefSeq" id="XP_018489729.1"/>
    </source>
</evidence>
<reference evidence="5" key="2">
    <citation type="submission" date="2025-08" db="UniProtKB">
        <authorList>
            <consortium name="RefSeq"/>
        </authorList>
    </citation>
    <scope>IDENTIFICATION</scope>
    <source>
        <tissue evidence="5">Leaf</tissue>
    </source>
</reference>
<dbReference type="InterPro" id="IPR025558">
    <property type="entry name" value="DUF4283"/>
</dbReference>
<accession>A0A6J0NYH1</accession>
<dbReference type="GeneID" id="108860327"/>
<evidence type="ECO:0000259" key="3">
    <source>
        <dbReference type="Pfam" id="PF14392"/>
    </source>
</evidence>
<sequence>MRKRLKISVPHFDNSELLKTYAKTLIGRCMNPPEQDMKALLQNLPKIWKMEDRVVGTDLGFGKFQFDFQSEEDIQTVLMLQPFHFDYWMLALAKWHPGNSQAFPSEIPFWVRVVGIPMAFRTVDTMQSIGDAIGRTVALDVKHCRVQVVVDGFSTLCFETTIDFKGGVFYAGEEASIALRYEKLFGYCQTCGSLCHKEEKCPLKAPATASEQVKPDIREDNGGWIECGKHDERARSYKGVLLNGTGNQHGKERDAREYYGKGKGKMDERAEAKWVRTADRGNKKHYNGKGKYNREGESARNRPIQQEEAKKVTRRKKKGSLWIIVRRRHYK</sequence>
<keyword evidence="4" id="KW-1185">Reference proteome</keyword>
<name>A0A6J0NYH1_RAPSA</name>
<dbReference type="Proteomes" id="UP000504610">
    <property type="component" value="Chromosome 5"/>
</dbReference>
<gene>
    <name evidence="5" type="primary">LOC108860327</name>
</gene>
<feature type="domain" description="DUF4283" evidence="2">
    <location>
        <begin position="23"/>
        <end position="98"/>
    </location>
</feature>
<dbReference type="RefSeq" id="XP_018489729.1">
    <property type="nucleotide sequence ID" value="XM_018634227.2"/>
</dbReference>
<dbReference type="KEGG" id="rsz:108860327"/>
<feature type="region of interest" description="Disordered" evidence="1">
    <location>
        <begin position="281"/>
        <end position="318"/>
    </location>
</feature>
<dbReference type="InterPro" id="IPR040256">
    <property type="entry name" value="At4g02000-like"/>
</dbReference>
<dbReference type="InterPro" id="IPR025836">
    <property type="entry name" value="Zn_knuckle_CX2CX4HX4C"/>
</dbReference>
<dbReference type="Pfam" id="PF14111">
    <property type="entry name" value="DUF4283"/>
    <property type="match status" value="1"/>
</dbReference>
<protein>
    <submittedName>
        <fullName evidence="5">Uncharacterized protein LOC108860327 isoform X1</fullName>
    </submittedName>
</protein>
<organism evidence="4 5">
    <name type="scientific">Raphanus sativus</name>
    <name type="common">Radish</name>
    <name type="synonym">Raphanus raphanistrum var. sativus</name>
    <dbReference type="NCBI Taxonomy" id="3726"/>
    <lineage>
        <taxon>Eukaryota</taxon>
        <taxon>Viridiplantae</taxon>
        <taxon>Streptophyta</taxon>
        <taxon>Embryophyta</taxon>
        <taxon>Tracheophyta</taxon>
        <taxon>Spermatophyta</taxon>
        <taxon>Magnoliopsida</taxon>
        <taxon>eudicotyledons</taxon>
        <taxon>Gunneridae</taxon>
        <taxon>Pentapetalae</taxon>
        <taxon>rosids</taxon>
        <taxon>malvids</taxon>
        <taxon>Brassicales</taxon>
        <taxon>Brassicaceae</taxon>
        <taxon>Brassiceae</taxon>
        <taxon>Raphanus</taxon>
    </lineage>
</organism>
<dbReference type="PANTHER" id="PTHR31286:SF113">
    <property type="entry name" value="DUF4283 DOMAIN-CONTAINING PROTEIN"/>
    <property type="match status" value="1"/>
</dbReference>
<dbReference type="OrthoDB" id="1745573at2759"/>
<proteinExistence type="predicted"/>
<dbReference type="AlphaFoldDB" id="A0A6J0NYH1"/>
<dbReference type="PANTHER" id="PTHR31286">
    <property type="entry name" value="GLYCINE-RICH CELL WALL STRUCTURAL PROTEIN 1.8-LIKE"/>
    <property type="match status" value="1"/>
</dbReference>
<evidence type="ECO:0000256" key="1">
    <source>
        <dbReference type="SAM" id="MobiDB-lite"/>
    </source>
</evidence>
<reference evidence="4" key="1">
    <citation type="journal article" date="2019" name="Database">
        <title>The radish genome database (RadishGD): an integrated information resource for radish genomics.</title>
        <authorList>
            <person name="Yu H.J."/>
            <person name="Baek S."/>
            <person name="Lee Y.J."/>
            <person name="Cho A."/>
            <person name="Mun J.H."/>
        </authorList>
    </citation>
    <scope>NUCLEOTIDE SEQUENCE [LARGE SCALE GENOMIC DNA]</scope>
    <source>
        <strain evidence="4">cv. WK10039</strain>
    </source>
</reference>
<feature type="domain" description="Zinc knuckle CX2CX4HX4C" evidence="3">
    <location>
        <begin position="169"/>
        <end position="202"/>
    </location>
</feature>
<feature type="compositionally biased region" description="Basic and acidic residues" evidence="1">
    <location>
        <begin position="292"/>
        <end position="311"/>
    </location>
</feature>
<dbReference type="Pfam" id="PF14392">
    <property type="entry name" value="zf-CCHC_4"/>
    <property type="match status" value="1"/>
</dbReference>
<evidence type="ECO:0000313" key="4">
    <source>
        <dbReference type="Proteomes" id="UP000504610"/>
    </source>
</evidence>
<evidence type="ECO:0000259" key="2">
    <source>
        <dbReference type="Pfam" id="PF14111"/>
    </source>
</evidence>